<evidence type="ECO:0000256" key="2">
    <source>
        <dbReference type="SAM" id="SignalP"/>
    </source>
</evidence>
<keyword evidence="2" id="KW-0732">Signal</keyword>
<sequence length="96" mass="10505">MASTLSWFSSAFLVLIAMAFVVQLSHAVGEGSVPPKDCPKACGGRCSATQYKNRCLKICNHCCKKCLCVPSGTYGHKDECPCYRDWKTKKGKPKCP</sequence>
<accession>A0AAV8U7X4</accession>
<dbReference type="Pfam" id="PF02704">
    <property type="entry name" value="GASA"/>
    <property type="match status" value="1"/>
</dbReference>
<dbReference type="EMBL" id="JAIWQS010000001">
    <property type="protein sequence ID" value="KAJ8773943.1"/>
    <property type="molecule type" value="Genomic_DNA"/>
</dbReference>
<feature type="chain" id="PRO_5043787634" evidence="2">
    <location>
        <begin position="28"/>
        <end position="96"/>
    </location>
</feature>
<gene>
    <name evidence="3" type="ORF">K2173_009374</name>
</gene>
<dbReference type="PANTHER" id="PTHR23201">
    <property type="entry name" value="EXTENSIN, PROLINE-RICH PROTEIN"/>
    <property type="match status" value="1"/>
</dbReference>
<evidence type="ECO:0000313" key="4">
    <source>
        <dbReference type="Proteomes" id="UP001159364"/>
    </source>
</evidence>
<dbReference type="InterPro" id="IPR003854">
    <property type="entry name" value="GASA"/>
</dbReference>
<dbReference type="AlphaFoldDB" id="A0AAV8U7X4"/>
<evidence type="ECO:0000313" key="3">
    <source>
        <dbReference type="EMBL" id="KAJ8773943.1"/>
    </source>
</evidence>
<evidence type="ECO:0000256" key="1">
    <source>
        <dbReference type="ARBA" id="ARBA00010582"/>
    </source>
</evidence>
<feature type="signal peptide" evidence="2">
    <location>
        <begin position="1"/>
        <end position="27"/>
    </location>
</feature>
<proteinExistence type="inferred from homology"/>
<reference evidence="3 4" key="1">
    <citation type="submission" date="2021-09" db="EMBL/GenBank/DDBJ databases">
        <title>Genomic insights and catalytic innovation underlie evolution of tropane alkaloids biosynthesis.</title>
        <authorList>
            <person name="Wang Y.-J."/>
            <person name="Tian T."/>
            <person name="Huang J.-P."/>
            <person name="Huang S.-X."/>
        </authorList>
    </citation>
    <scope>NUCLEOTIDE SEQUENCE [LARGE SCALE GENOMIC DNA]</scope>
    <source>
        <strain evidence="3">KIB-2018</strain>
        <tissue evidence="3">Leaf</tissue>
    </source>
</reference>
<name>A0AAV8U7X4_9ROSI</name>
<dbReference type="PANTHER" id="PTHR23201:SF92">
    <property type="entry name" value="GIBBERELLIN-REGULATED PROTEIN 12"/>
    <property type="match status" value="1"/>
</dbReference>
<keyword evidence="4" id="KW-1185">Reference proteome</keyword>
<dbReference type="Proteomes" id="UP001159364">
    <property type="component" value="Linkage Group LG01"/>
</dbReference>
<organism evidence="3 4">
    <name type="scientific">Erythroxylum novogranatense</name>
    <dbReference type="NCBI Taxonomy" id="1862640"/>
    <lineage>
        <taxon>Eukaryota</taxon>
        <taxon>Viridiplantae</taxon>
        <taxon>Streptophyta</taxon>
        <taxon>Embryophyta</taxon>
        <taxon>Tracheophyta</taxon>
        <taxon>Spermatophyta</taxon>
        <taxon>Magnoliopsida</taxon>
        <taxon>eudicotyledons</taxon>
        <taxon>Gunneridae</taxon>
        <taxon>Pentapetalae</taxon>
        <taxon>rosids</taxon>
        <taxon>fabids</taxon>
        <taxon>Malpighiales</taxon>
        <taxon>Erythroxylaceae</taxon>
        <taxon>Erythroxylum</taxon>
    </lineage>
</organism>
<comment type="caution">
    <text evidence="3">The sequence shown here is derived from an EMBL/GenBank/DDBJ whole genome shotgun (WGS) entry which is preliminary data.</text>
</comment>
<protein>
    <submittedName>
        <fullName evidence="3">Uncharacterized protein</fullName>
    </submittedName>
</protein>
<comment type="similarity">
    <text evidence="1">Belongs to the GASA family.</text>
</comment>